<evidence type="ECO:0000256" key="3">
    <source>
        <dbReference type="ARBA" id="ARBA00022692"/>
    </source>
</evidence>
<feature type="region of interest" description="Disordered" evidence="9">
    <location>
        <begin position="610"/>
        <end position="636"/>
    </location>
</feature>
<feature type="region of interest" description="Disordered" evidence="9">
    <location>
        <begin position="715"/>
        <end position="745"/>
    </location>
</feature>
<dbReference type="InterPro" id="IPR031468">
    <property type="entry name" value="SMP_LBD"/>
</dbReference>
<evidence type="ECO:0000256" key="9">
    <source>
        <dbReference type="SAM" id="MobiDB-lite"/>
    </source>
</evidence>
<name>A0A328DTT2_9ASTE</name>
<dbReference type="GO" id="GO:0008289">
    <property type="term" value="F:lipid binding"/>
    <property type="evidence" value="ECO:0007669"/>
    <property type="project" value="UniProtKB-KW"/>
</dbReference>
<keyword evidence="7" id="KW-0446">Lipid-binding</keyword>
<dbReference type="GO" id="GO:0006869">
    <property type="term" value="P:lipid transport"/>
    <property type="evidence" value="ECO:0007669"/>
    <property type="project" value="UniProtKB-KW"/>
</dbReference>
<keyword evidence="4" id="KW-0256">Endoplasmic reticulum</keyword>
<evidence type="ECO:0000256" key="4">
    <source>
        <dbReference type="ARBA" id="ARBA00022824"/>
    </source>
</evidence>
<evidence type="ECO:0000256" key="1">
    <source>
        <dbReference type="ARBA" id="ARBA00004586"/>
    </source>
</evidence>
<evidence type="ECO:0000313" key="12">
    <source>
        <dbReference type="EMBL" id="RAL47463.1"/>
    </source>
</evidence>
<evidence type="ECO:0000256" key="6">
    <source>
        <dbReference type="ARBA" id="ARBA00023055"/>
    </source>
</evidence>
<keyword evidence="6" id="KW-0445">Lipid transport</keyword>
<evidence type="ECO:0000256" key="5">
    <source>
        <dbReference type="ARBA" id="ARBA00022989"/>
    </source>
</evidence>
<keyword evidence="13" id="KW-1185">Reference proteome</keyword>
<dbReference type="AlphaFoldDB" id="A0A328DTT2"/>
<feature type="chain" id="PRO_5016376055" description="SMP-LTD domain-containing protein" evidence="10">
    <location>
        <begin position="19"/>
        <end position="745"/>
    </location>
</feature>
<evidence type="ECO:0000256" key="8">
    <source>
        <dbReference type="ARBA" id="ARBA00023136"/>
    </source>
</evidence>
<dbReference type="PANTHER" id="PTHR13466:SF0">
    <property type="entry name" value="SMP-LTD DOMAIN-CONTAINING PROTEIN"/>
    <property type="match status" value="1"/>
</dbReference>
<dbReference type="GO" id="GO:0005789">
    <property type="term" value="C:endoplasmic reticulum membrane"/>
    <property type="evidence" value="ECO:0007669"/>
    <property type="project" value="UniProtKB-SubCell"/>
</dbReference>
<comment type="caution">
    <text evidence="12">The sequence shown here is derived from an EMBL/GenBank/DDBJ whole genome shotgun (WGS) entry which is preliminary data.</text>
</comment>
<organism evidence="12 13">
    <name type="scientific">Cuscuta australis</name>
    <dbReference type="NCBI Taxonomy" id="267555"/>
    <lineage>
        <taxon>Eukaryota</taxon>
        <taxon>Viridiplantae</taxon>
        <taxon>Streptophyta</taxon>
        <taxon>Embryophyta</taxon>
        <taxon>Tracheophyta</taxon>
        <taxon>Spermatophyta</taxon>
        <taxon>Magnoliopsida</taxon>
        <taxon>eudicotyledons</taxon>
        <taxon>Gunneridae</taxon>
        <taxon>Pentapetalae</taxon>
        <taxon>asterids</taxon>
        <taxon>lamiids</taxon>
        <taxon>Solanales</taxon>
        <taxon>Convolvulaceae</taxon>
        <taxon>Cuscuteae</taxon>
        <taxon>Cuscuta</taxon>
        <taxon>Cuscuta subgen. Grammica</taxon>
        <taxon>Cuscuta sect. Cleistogrammica</taxon>
    </lineage>
</organism>
<dbReference type="SUPFAM" id="SSF50729">
    <property type="entry name" value="PH domain-like"/>
    <property type="match status" value="1"/>
</dbReference>
<evidence type="ECO:0000256" key="7">
    <source>
        <dbReference type="ARBA" id="ARBA00023121"/>
    </source>
</evidence>
<keyword evidence="3" id="KW-0812">Transmembrane</keyword>
<feature type="domain" description="SMP-LTD" evidence="11">
    <location>
        <begin position="317"/>
        <end position="584"/>
    </location>
</feature>
<dbReference type="Pfam" id="PF23065">
    <property type="entry name" value="PH_SMPa"/>
    <property type="match status" value="1"/>
</dbReference>
<keyword evidence="10" id="KW-0732">Signal</keyword>
<evidence type="ECO:0000256" key="10">
    <source>
        <dbReference type="SAM" id="SignalP"/>
    </source>
</evidence>
<dbReference type="CDD" id="cd21675">
    <property type="entry name" value="SMP_TEX2"/>
    <property type="match status" value="1"/>
</dbReference>
<accession>A0A328DTT2</accession>
<feature type="compositionally biased region" description="Basic and acidic residues" evidence="9">
    <location>
        <begin position="717"/>
        <end position="745"/>
    </location>
</feature>
<dbReference type="Proteomes" id="UP000249390">
    <property type="component" value="Unassembled WGS sequence"/>
</dbReference>
<reference evidence="12 13" key="1">
    <citation type="submission" date="2018-06" db="EMBL/GenBank/DDBJ databases">
        <title>The Genome of Cuscuta australis (Dodder) Provides Insight into the Evolution of Plant Parasitism.</title>
        <authorList>
            <person name="Liu H."/>
        </authorList>
    </citation>
    <scope>NUCLEOTIDE SEQUENCE [LARGE SCALE GENOMIC DNA]</scope>
    <source>
        <strain evidence="13">cv. Yunnan</strain>
        <tissue evidence="12">Vines</tissue>
    </source>
</reference>
<dbReference type="PANTHER" id="PTHR13466">
    <property type="entry name" value="TEX2 PROTEIN-RELATED"/>
    <property type="match status" value="1"/>
</dbReference>
<keyword evidence="5" id="KW-1133">Transmembrane helix</keyword>
<evidence type="ECO:0000256" key="2">
    <source>
        <dbReference type="ARBA" id="ARBA00022448"/>
    </source>
</evidence>
<keyword evidence="8" id="KW-0472">Membrane</keyword>
<evidence type="ECO:0000313" key="13">
    <source>
        <dbReference type="Proteomes" id="UP000249390"/>
    </source>
</evidence>
<protein>
    <recommendedName>
        <fullName evidence="11">SMP-LTD domain-containing protein</fullName>
    </recommendedName>
</protein>
<dbReference type="InterPro" id="IPR057080">
    <property type="entry name" value="PH_SMPa"/>
</dbReference>
<proteinExistence type="predicted"/>
<keyword evidence="2" id="KW-0813">Transport</keyword>
<dbReference type="EMBL" id="NQVE01000114">
    <property type="protein sequence ID" value="RAL47463.1"/>
    <property type="molecule type" value="Genomic_DNA"/>
</dbReference>
<gene>
    <name evidence="12" type="ORF">DM860_011201</name>
</gene>
<comment type="subcellular location">
    <subcellularLocation>
        <location evidence="1">Endoplasmic reticulum membrane</location>
    </subcellularLocation>
</comment>
<sequence length="745" mass="83664">MWVVVLVFFLGALTVVGAEAVGLAILMRWLNRRVADEVARSKIYGELSSRGNIYPSLCRKQGFVWVLDADSIPRTSPIDKAPRQQKAKKDILEVTPIKKYANLKNHSLFLVESDSSSTEIELTGCTIEAVSASDFPSRKWAKRYPIKIESKSSTVYKGSKIIYIYLETSWEKESWCKALYIATCEDAEKLKWFSNLYTEFQNYMMLLTAVYPSSFLKQFPHDVSIEPSDNKSNKVDISSSKVRNFLRKLSKKASKSGLENKANLVLKSSRELPIEKSIGCSTEEIMVPSSLPTLNGSVCRNHVAVISDADSDDKASNDGTLCWNLLISRLFFDAKQNAEMRTSLLARIQRTLSNMRSPAYIGEVICTDVNMGNLPPYIHAMKVLPSNVNEVWMMEIDIEYSGGAIFEIETRLEVQDLELQEGGPSAESRSVDEVKADLLEGIEHFRENMTYSEETAGACDHHRDEDLRGDSLTHPKSTTGAVSQYSRWKYIMQSIAKQVSQVPLTLGIRVASLRGLMRIFIRPPPSDQIWFGFTSMPDLDFQLEPFVGEHRIASGRLALFLISRLKAAIRETLVLPNCESVCLPWMLAEKENWVPRKLAPFIWINQEPQSTENADVATPEAASSSGPDEGPHQNIEPSLQKANSALNAHSSSLAAPPPEKELRVPLLSCEEQAASLRQNKGMVEEEVGQNHVCEEDDGVKTKRLGSTKARMIGLSKKMSEKFEEKRRHIEEKGRNIVEKMRGQQQ</sequence>
<feature type="signal peptide" evidence="10">
    <location>
        <begin position="1"/>
        <end position="18"/>
    </location>
</feature>
<dbReference type="PROSITE" id="PS51847">
    <property type="entry name" value="SMP"/>
    <property type="match status" value="1"/>
</dbReference>
<evidence type="ECO:0000259" key="11">
    <source>
        <dbReference type="PROSITE" id="PS51847"/>
    </source>
</evidence>